<dbReference type="InterPro" id="IPR036940">
    <property type="entry name" value="PI3/4_kinase_cat_sf"/>
</dbReference>
<dbReference type="InterPro" id="IPR016024">
    <property type="entry name" value="ARM-type_fold"/>
</dbReference>
<proteinExistence type="predicted"/>
<protein>
    <recommendedName>
        <fullName evidence="2">1-phosphatidylinositol 4-kinase</fullName>
        <ecNumber evidence="2">2.7.1.67</ecNumber>
    </recommendedName>
</protein>
<gene>
    <name evidence="8" type="primary">PIK1</name>
    <name evidence="8" type="ORF">FIM1_751</name>
</gene>
<keyword evidence="4" id="KW-0418">Kinase</keyword>
<evidence type="ECO:0000259" key="6">
    <source>
        <dbReference type="PROSITE" id="PS50290"/>
    </source>
</evidence>
<evidence type="ECO:0000256" key="4">
    <source>
        <dbReference type="ARBA" id="ARBA00022777"/>
    </source>
</evidence>
<dbReference type="PANTHER" id="PTHR10048:SF22">
    <property type="entry name" value="PHOSPHATIDYLINOSITOL 4-KINASE BETA"/>
    <property type="match status" value="1"/>
</dbReference>
<dbReference type="EC" id="2.7.1.67" evidence="2"/>
<keyword evidence="3" id="KW-0808">Transferase</keyword>
<dbReference type="InterPro" id="IPR015433">
    <property type="entry name" value="PI3/4_kinase"/>
</dbReference>
<dbReference type="EMBL" id="CP015054">
    <property type="protein sequence ID" value="QGN14100.1"/>
    <property type="molecule type" value="Genomic_DNA"/>
</dbReference>
<dbReference type="PROSITE" id="PS00916">
    <property type="entry name" value="PI3_4_KINASE_2"/>
    <property type="match status" value="1"/>
</dbReference>
<dbReference type="Gene3D" id="1.10.1070.11">
    <property type="entry name" value="Phosphatidylinositol 3-/4-kinase, catalytic domain"/>
    <property type="match status" value="1"/>
</dbReference>
<dbReference type="Pfam" id="PF00454">
    <property type="entry name" value="PI3_PI4_kinase"/>
    <property type="match status" value="1"/>
</dbReference>
<evidence type="ECO:0000256" key="3">
    <source>
        <dbReference type="ARBA" id="ARBA00022679"/>
    </source>
</evidence>
<feature type="region of interest" description="Disordered" evidence="5">
    <location>
        <begin position="300"/>
        <end position="348"/>
    </location>
</feature>
<dbReference type="InterPro" id="IPR057754">
    <property type="entry name" value="PI4-kinase_beta/PIK1_cat"/>
</dbReference>
<dbReference type="SUPFAM" id="SSF48371">
    <property type="entry name" value="ARM repeat"/>
    <property type="match status" value="1"/>
</dbReference>
<dbReference type="CDD" id="cd05168">
    <property type="entry name" value="PI4Kc_III_beta"/>
    <property type="match status" value="1"/>
</dbReference>
<reference evidence="8 9" key="1">
    <citation type="submission" date="2016-03" db="EMBL/GenBank/DDBJ databases">
        <title>How can Kluyveromyces marxianus grow so fast - potential evolutionary course in Saccharomyces Complex revealed by comparative genomics.</title>
        <authorList>
            <person name="Mo W."/>
            <person name="Lu W."/>
            <person name="Yang X."/>
            <person name="Qi J."/>
            <person name="Lv H."/>
        </authorList>
    </citation>
    <scope>NUCLEOTIDE SEQUENCE [LARGE SCALE GENOMIC DNA]</scope>
    <source>
        <strain evidence="8 9">FIM1</strain>
    </source>
</reference>
<dbReference type="Pfam" id="PF11522">
    <property type="entry name" value="Pik1"/>
    <property type="match status" value="1"/>
</dbReference>
<dbReference type="InterPro" id="IPR018936">
    <property type="entry name" value="PI3/4_kinase_CS"/>
</dbReference>
<dbReference type="SMART" id="SM00146">
    <property type="entry name" value="PI3Kc"/>
    <property type="match status" value="1"/>
</dbReference>
<organism evidence="8 9">
    <name type="scientific">Kluyveromyces marxianus</name>
    <name type="common">Yeast</name>
    <name type="synonym">Candida kefyr</name>
    <dbReference type="NCBI Taxonomy" id="4911"/>
    <lineage>
        <taxon>Eukaryota</taxon>
        <taxon>Fungi</taxon>
        <taxon>Dikarya</taxon>
        <taxon>Ascomycota</taxon>
        <taxon>Saccharomycotina</taxon>
        <taxon>Saccharomycetes</taxon>
        <taxon>Saccharomycetales</taxon>
        <taxon>Saccharomycetaceae</taxon>
        <taxon>Kluyveromyces</taxon>
    </lineage>
</organism>
<dbReference type="InterPro" id="IPR011009">
    <property type="entry name" value="Kinase-like_dom_sf"/>
</dbReference>
<dbReference type="Gene3D" id="6.10.140.1260">
    <property type="match status" value="1"/>
</dbReference>
<sequence>MSSDQGTGNTMQSSDDRNSDILLKYINSSNFTLYNNIEYLTKHADNIGIHFYLCEKLLTFPHKELQFYIPQLVQILLTVETESLALEEIILRLSSENPHFALISFWQLQALLGDLAHDPTSYSFQVARRVLNHLQFILFNTTRKNDNEKINENIAPALVLCSTIAAGFAFPQLVEQTKPLIKSQGKRQKSYVFKLAKHAIKNMTKNLTMKNTMANSSSARKASSDSATNVDVDIVDASKTKEDYTFKKKRKNSVSTLSFDMVDDVGDKLFEEHISNSIKLPKRRDTSYIHAIYKNKEAETDDYTNSMPDLRARSASSASMPELKGKNSMDAIRESQTNSAESSEKRGQVIDVSQLSTTKKIKLLKVNYFYCCTQFAIALESISQRLVQVPPEARLSALRAELSILNRDLPAEVDIPELLPPSKNGKLHKLVKISANEAQVLNSAEKVPYLLFIEFLRDSFDFDPTTPENIHILNKNPRNNYIFDLSYTKQNNVPYKVDSPTYAPLSSSNQEMDLADVSMVKLTNQTEAETYRHELMIKNAKVVPVIPQDSHERTSDLDFVSNLEEATEKLTDIRLHRDSPDDLATQMRVSAMMLAQLDQSPQQLSDSANQIRAKIIASMQEMQDKFGYRDLESIHGMAGERKLENDFKTGGLTSSNDKSSTSYLGEDWNTKKEKIRKSSQFGHLPNWDLCSVISKSGDDLRQEAFACQLIQAMATIWAKEKVGVWVKKMKILITSSTTGLVETITNAMSVHSIKKSLTTHMIEEGVLDEKGDIASLSDHFSRVYGDKNGFKFKHAQDNFACSLAAYSIICYLLQIKDRHNGNIMIDNEGHVVHIDFGFMLSNSPGSVGFEAAPFKLTYEYVELMGGADSETYKKFVELCKAAFKALRKYAEHIVSLCEIMQKDSLQPCFQAGDQTSAQLRQRFHLELSDEECDDFVENFLIGKSLGSIYTRLYDHFQLLSQGIYS</sequence>
<evidence type="ECO:0000313" key="9">
    <source>
        <dbReference type="Proteomes" id="UP000422736"/>
    </source>
</evidence>
<evidence type="ECO:0000256" key="1">
    <source>
        <dbReference type="ARBA" id="ARBA00001686"/>
    </source>
</evidence>
<accession>A0ABX6EPB1</accession>
<dbReference type="InterPro" id="IPR000403">
    <property type="entry name" value="PI3/4_kinase_cat_dom"/>
</dbReference>
<evidence type="ECO:0000256" key="2">
    <source>
        <dbReference type="ARBA" id="ARBA00012169"/>
    </source>
</evidence>
<feature type="compositionally biased region" description="Basic and acidic residues" evidence="5">
    <location>
        <begin position="323"/>
        <end position="333"/>
    </location>
</feature>
<dbReference type="Pfam" id="PF21245">
    <property type="entry name" value="PI4KB-PIK1_PIK"/>
    <property type="match status" value="1"/>
</dbReference>
<dbReference type="InterPro" id="IPR001263">
    <property type="entry name" value="PI3K_accessory_dom"/>
</dbReference>
<dbReference type="PROSITE" id="PS51545">
    <property type="entry name" value="PIK_HELICAL"/>
    <property type="match status" value="1"/>
</dbReference>
<evidence type="ECO:0000256" key="5">
    <source>
        <dbReference type="SAM" id="MobiDB-lite"/>
    </source>
</evidence>
<feature type="domain" description="PIK helical" evidence="7">
    <location>
        <begin position="1"/>
        <end position="134"/>
    </location>
</feature>
<dbReference type="SUPFAM" id="SSF56112">
    <property type="entry name" value="Protein kinase-like (PK-like)"/>
    <property type="match status" value="1"/>
</dbReference>
<dbReference type="Proteomes" id="UP000422736">
    <property type="component" value="Chromosome 1"/>
</dbReference>
<dbReference type="InterPro" id="IPR021601">
    <property type="entry name" value="Phosphatidylino_kinase_fungi"/>
</dbReference>
<evidence type="ECO:0000313" key="8">
    <source>
        <dbReference type="EMBL" id="QGN14100.1"/>
    </source>
</evidence>
<name>A0ABX6EPB1_KLUMA</name>
<dbReference type="InterPro" id="IPR049160">
    <property type="entry name" value="PI4KB-PIK1_PIK"/>
</dbReference>
<keyword evidence="9" id="KW-1185">Reference proteome</keyword>
<dbReference type="Gene3D" id="3.30.1010.10">
    <property type="entry name" value="Phosphatidylinositol 3-kinase Catalytic Subunit, Chain A, domain 4"/>
    <property type="match status" value="1"/>
</dbReference>
<feature type="domain" description="PI3K/PI4K catalytic" evidence="6">
    <location>
        <begin position="669"/>
        <end position="948"/>
    </location>
</feature>
<dbReference type="PROSITE" id="PS50290">
    <property type="entry name" value="PI3_4_KINASE_3"/>
    <property type="match status" value="1"/>
</dbReference>
<evidence type="ECO:0000259" key="7">
    <source>
        <dbReference type="PROSITE" id="PS51545"/>
    </source>
</evidence>
<dbReference type="PANTHER" id="PTHR10048">
    <property type="entry name" value="PHOSPHATIDYLINOSITOL KINASE"/>
    <property type="match status" value="1"/>
</dbReference>
<comment type="catalytic activity">
    <reaction evidence="1">
        <text>a 1,2-diacyl-sn-glycero-3-phospho-(1D-myo-inositol) + ATP = a 1,2-diacyl-sn-glycero-3-phospho-(1D-myo-inositol 4-phosphate) + ADP + H(+)</text>
        <dbReference type="Rhea" id="RHEA:19877"/>
        <dbReference type="ChEBI" id="CHEBI:15378"/>
        <dbReference type="ChEBI" id="CHEBI:30616"/>
        <dbReference type="ChEBI" id="CHEBI:57880"/>
        <dbReference type="ChEBI" id="CHEBI:58178"/>
        <dbReference type="ChEBI" id="CHEBI:456216"/>
        <dbReference type="EC" id="2.7.1.67"/>
    </reaction>
</comment>